<feature type="transmembrane region" description="Helical" evidence="6">
    <location>
        <begin position="98"/>
        <end position="131"/>
    </location>
</feature>
<evidence type="ECO:0000256" key="1">
    <source>
        <dbReference type="ARBA" id="ARBA00004141"/>
    </source>
</evidence>
<dbReference type="Proteomes" id="UP000887229">
    <property type="component" value="Unassembled WGS sequence"/>
</dbReference>
<sequence length="465" mass="50117">MSSTEQPKTGRSPIFARVLEHTGLRTLYHSSIDVKLLCIQRFVRLFAYGASTLVLVSFLRELDISQTHIGLFMTLTLFGDVGISFVLACFADGIGRKWILTLGAVLMVASGVVFALSSSFWILLCAAVFGVISPSGNEIGPFRAVEESTIAHIVTPEQRGDIYAWYSLTGSAGSAFGTMTCGWLLEVAFAKLDWERVDVYRLAFCAYGCLGLIKAALALMLSPAVELEPSKPSTSDQEQAPLLRDSAAPQAPAKKSLLPNLSGRGMRTVITLCFLFALDSFASGLVPLSWIMYYFKSRFGLQEGRLGSVFFTTAIIAAGSTLVAASLAKRLGNVPTMVFTHIPSAIFLALIPIPSSLQGSLTFLILRSCIQSMDVAPRSAFLAAILRPEERTMSMGLINVVKTTATSVGPSITGVLAGKGMFWISFLAAGSLKVIYDLGLLALFKNHERHDADRRRAGEGEDEAA</sequence>
<dbReference type="PANTHER" id="PTHR23520">
    <property type="entry name" value="TRANSPORTER, PUTATIVE (AFU_ORTHOLOGUE AFUA_3G04000)-RELATED"/>
    <property type="match status" value="1"/>
</dbReference>
<evidence type="ECO:0000259" key="7">
    <source>
        <dbReference type="PROSITE" id="PS50850"/>
    </source>
</evidence>
<feature type="transmembrane region" description="Helical" evidence="6">
    <location>
        <begin position="269"/>
        <end position="294"/>
    </location>
</feature>
<evidence type="ECO:0000256" key="4">
    <source>
        <dbReference type="ARBA" id="ARBA00023136"/>
    </source>
</evidence>
<keyword evidence="9" id="KW-1185">Reference proteome</keyword>
<keyword evidence="3 6" id="KW-1133">Transmembrane helix</keyword>
<dbReference type="PANTHER" id="PTHR23520:SF5">
    <property type="entry name" value="TRANSPORTER, PUTATIVE (AFU_ORTHOLOGUE AFUA_3G04000)-RELATED"/>
    <property type="match status" value="1"/>
</dbReference>
<dbReference type="PROSITE" id="PS00216">
    <property type="entry name" value="SUGAR_TRANSPORT_1"/>
    <property type="match status" value="1"/>
</dbReference>
<reference evidence="8" key="1">
    <citation type="journal article" date="2021" name="IMA Fungus">
        <title>Genomic characterization of three marine fungi, including Emericellopsis atlantica sp. nov. with signatures of a generalist lifestyle and marine biomass degradation.</title>
        <authorList>
            <person name="Hagestad O.C."/>
            <person name="Hou L."/>
            <person name="Andersen J.H."/>
            <person name="Hansen E.H."/>
            <person name="Altermark B."/>
            <person name="Li C."/>
            <person name="Kuhnert E."/>
            <person name="Cox R.J."/>
            <person name="Crous P.W."/>
            <person name="Spatafora J.W."/>
            <person name="Lail K."/>
            <person name="Amirebrahimi M."/>
            <person name="Lipzen A."/>
            <person name="Pangilinan J."/>
            <person name="Andreopoulos W."/>
            <person name="Hayes R.D."/>
            <person name="Ng V."/>
            <person name="Grigoriev I.V."/>
            <person name="Jackson S.A."/>
            <person name="Sutton T.D.S."/>
            <person name="Dobson A.D.W."/>
            <person name="Rama T."/>
        </authorList>
    </citation>
    <scope>NUCLEOTIDE SEQUENCE</scope>
    <source>
        <strain evidence="8">TS7</strain>
    </source>
</reference>
<feature type="transmembrane region" description="Helical" evidence="6">
    <location>
        <begin position="199"/>
        <end position="221"/>
    </location>
</feature>
<dbReference type="InterPro" id="IPR005829">
    <property type="entry name" value="Sugar_transporter_CS"/>
</dbReference>
<evidence type="ECO:0000313" key="8">
    <source>
        <dbReference type="EMBL" id="KAG9250935.1"/>
    </source>
</evidence>
<dbReference type="SUPFAM" id="SSF103473">
    <property type="entry name" value="MFS general substrate transporter"/>
    <property type="match status" value="1"/>
</dbReference>
<evidence type="ECO:0000256" key="5">
    <source>
        <dbReference type="SAM" id="MobiDB-lite"/>
    </source>
</evidence>
<feature type="transmembrane region" description="Helical" evidence="6">
    <location>
        <begin position="71"/>
        <end position="91"/>
    </location>
</feature>
<keyword evidence="2 6" id="KW-0812">Transmembrane</keyword>
<evidence type="ECO:0000256" key="2">
    <source>
        <dbReference type="ARBA" id="ARBA00022692"/>
    </source>
</evidence>
<evidence type="ECO:0000256" key="6">
    <source>
        <dbReference type="SAM" id="Phobius"/>
    </source>
</evidence>
<feature type="transmembrane region" description="Helical" evidence="6">
    <location>
        <begin position="306"/>
        <end position="325"/>
    </location>
</feature>
<organism evidence="8 9">
    <name type="scientific">Emericellopsis atlantica</name>
    <dbReference type="NCBI Taxonomy" id="2614577"/>
    <lineage>
        <taxon>Eukaryota</taxon>
        <taxon>Fungi</taxon>
        <taxon>Dikarya</taxon>
        <taxon>Ascomycota</taxon>
        <taxon>Pezizomycotina</taxon>
        <taxon>Sordariomycetes</taxon>
        <taxon>Hypocreomycetidae</taxon>
        <taxon>Hypocreales</taxon>
        <taxon>Bionectriaceae</taxon>
        <taxon>Emericellopsis</taxon>
    </lineage>
</organism>
<dbReference type="GeneID" id="70290083"/>
<accession>A0A9P8CLE6</accession>
<dbReference type="EMBL" id="MU251272">
    <property type="protein sequence ID" value="KAG9250935.1"/>
    <property type="molecule type" value="Genomic_DNA"/>
</dbReference>
<feature type="transmembrane region" description="Helical" evidence="6">
    <location>
        <begin position="42"/>
        <end position="59"/>
    </location>
</feature>
<feature type="transmembrane region" description="Helical" evidence="6">
    <location>
        <begin position="345"/>
        <end position="366"/>
    </location>
</feature>
<proteinExistence type="predicted"/>
<comment type="subcellular location">
    <subcellularLocation>
        <location evidence="1">Membrane</location>
        <topology evidence="1">Multi-pass membrane protein</topology>
    </subcellularLocation>
</comment>
<feature type="domain" description="Major facilitator superfamily (MFS) profile" evidence="7">
    <location>
        <begin position="33"/>
        <end position="448"/>
    </location>
</feature>
<dbReference type="GO" id="GO:0000329">
    <property type="term" value="C:fungal-type vacuole membrane"/>
    <property type="evidence" value="ECO:0007669"/>
    <property type="project" value="TreeGrafter"/>
</dbReference>
<dbReference type="InterPro" id="IPR036259">
    <property type="entry name" value="MFS_trans_sf"/>
</dbReference>
<feature type="transmembrane region" description="Helical" evidence="6">
    <location>
        <begin position="422"/>
        <end position="444"/>
    </location>
</feature>
<name>A0A9P8CLE6_9HYPO</name>
<comment type="caution">
    <text evidence="8">The sequence shown here is derived from an EMBL/GenBank/DDBJ whole genome shotgun (WGS) entry which is preliminary data.</text>
</comment>
<dbReference type="Gene3D" id="1.20.1250.20">
    <property type="entry name" value="MFS general substrate transporter like domains"/>
    <property type="match status" value="1"/>
</dbReference>
<protein>
    <submittedName>
        <fullName evidence="8">Major facilitator superfamily domain-containing protein</fullName>
    </submittedName>
</protein>
<dbReference type="PROSITE" id="PS50850">
    <property type="entry name" value="MFS"/>
    <property type="match status" value="1"/>
</dbReference>
<dbReference type="InterPro" id="IPR011701">
    <property type="entry name" value="MFS"/>
</dbReference>
<dbReference type="RefSeq" id="XP_046114859.1">
    <property type="nucleotide sequence ID" value="XM_046259180.1"/>
</dbReference>
<dbReference type="Pfam" id="PF07690">
    <property type="entry name" value="MFS_1"/>
    <property type="match status" value="1"/>
</dbReference>
<dbReference type="GO" id="GO:0022857">
    <property type="term" value="F:transmembrane transporter activity"/>
    <property type="evidence" value="ECO:0007669"/>
    <property type="project" value="InterPro"/>
</dbReference>
<gene>
    <name evidence="8" type="ORF">F5Z01DRAFT_337656</name>
</gene>
<feature type="transmembrane region" description="Helical" evidence="6">
    <location>
        <begin position="163"/>
        <end position="187"/>
    </location>
</feature>
<feature type="transmembrane region" description="Helical" evidence="6">
    <location>
        <begin position="396"/>
        <end position="416"/>
    </location>
</feature>
<evidence type="ECO:0000256" key="3">
    <source>
        <dbReference type="ARBA" id="ARBA00022989"/>
    </source>
</evidence>
<keyword evidence="4 6" id="KW-0472">Membrane</keyword>
<dbReference type="InterPro" id="IPR020846">
    <property type="entry name" value="MFS_dom"/>
</dbReference>
<feature type="region of interest" description="Disordered" evidence="5">
    <location>
        <begin position="230"/>
        <end position="251"/>
    </location>
</feature>
<evidence type="ECO:0000313" key="9">
    <source>
        <dbReference type="Proteomes" id="UP000887229"/>
    </source>
</evidence>
<dbReference type="AlphaFoldDB" id="A0A9P8CLE6"/>
<dbReference type="OrthoDB" id="10027823at2759"/>